<dbReference type="CDD" id="cd06462">
    <property type="entry name" value="Peptidase_S24_S26"/>
    <property type="match status" value="1"/>
</dbReference>
<dbReference type="InterPro" id="IPR019533">
    <property type="entry name" value="Peptidase_S26"/>
</dbReference>
<dbReference type="Pfam" id="PF10502">
    <property type="entry name" value="Peptidase_S26"/>
    <property type="match status" value="2"/>
</dbReference>
<dbReference type="RefSeq" id="WP_310369276.1">
    <property type="nucleotide sequence ID" value="NZ_JAVDYB010000001.1"/>
</dbReference>
<reference evidence="2" key="1">
    <citation type="submission" date="2023-07" db="EMBL/GenBank/DDBJ databases">
        <title>Sequencing the genomes of 1000 actinobacteria strains.</title>
        <authorList>
            <person name="Klenk H.-P."/>
        </authorList>
    </citation>
    <scope>NUCLEOTIDE SEQUENCE</scope>
    <source>
        <strain evidence="2">DSM 44707</strain>
    </source>
</reference>
<comment type="caution">
    <text evidence="2">The sequence shown here is derived from an EMBL/GenBank/DDBJ whole genome shotgun (WGS) entry which is preliminary data.</text>
</comment>
<dbReference type="Gene3D" id="2.10.109.10">
    <property type="entry name" value="Umud Fragment, subunit A"/>
    <property type="match status" value="1"/>
</dbReference>
<keyword evidence="3" id="KW-1185">Reference proteome</keyword>
<feature type="domain" description="Peptidase S26" evidence="1">
    <location>
        <begin position="88"/>
        <end position="125"/>
    </location>
</feature>
<dbReference type="AlphaFoldDB" id="A0AAE3YQZ5"/>
<gene>
    <name evidence="2" type="ORF">J2S41_003853</name>
</gene>
<dbReference type="EC" id="3.4.21.89" evidence="2"/>
<feature type="domain" description="Peptidase S26" evidence="1">
    <location>
        <begin position="7"/>
        <end position="80"/>
    </location>
</feature>
<evidence type="ECO:0000313" key="3">
    <source>
        <dbReference type="Proteomes" id="UP001183643"/>
    </source>
</evidence>
<evidence type="ECO:0000259" key="1">
    <source>
        <dbReference type="Pfam" id="PF10502"/>
    </source>
</evidence>
<dbReference type="GO" id="GO:0004252">
    <property type="term" value="F:serine-type endopeptidase activity"/>
    <property type="evidence" value="ECO:0007669"/>
    <property type="project" value="InterPro"/>
</dbReference>
<dbReference type="GO" id="GO:0006465">
    <property type="term" value="P:signal peptide processing"/>
    <property type="evidence" value="ECO:0007669"/>
    <property type="project" value="InterPro"/>
</dbReference>
<dbReference type="GO" id="GO:0009003">
    <property type="term" value="F:signal peptidase activity"/>
    <property type="evidence" value="ECO:0007669"/>
    <property type="project" value="UniProtKB-EC"/>
</dbReference>
<organism evidence="2 3">
    <name type="scientific">Catenuloplanes atrovinosus</name>
    <dbReference type="NCBI Taxonomy" id="137266"/>
    <lineage>
        <taxon>Bacteria</taxon>
        <taxon>Bacillati</taxon>
        <taxon>Actinomycetota</taxon>
        <taxon>Actinomycetes</taxon>
        <taxon>Micromonosporales</taxon>
        <taxon>Micromonosporaceae</taxon>
        <taxon>Catenuloplanes</taxon>
    </lineage>
</organism>
<protein>
    <submittedName>
        <fullName evidence="2">Signal peptidase I</fullName>
        <ecNumber evidence="2">3.4.21.89</ecNumber>
    </submittedName>
</protein>
<dbReference type="InterPro" id="IPR036286">
    <property type="entry name" value="LexA/Signal_pep-like_sf"/>
</dbReference>
<dbReference type="SUPFAM" id="SSF51306">
    <property type="entry name" value="LexA/Signal peptidase"/>
    <property type="match status" value="1"/>
</dbReference>
<evidence type="ECO:0000313" key="2">
    <source>
        <dbReference type="EMBL" id="MDR7277075.1"/>
    </source>
</evidence>
<name>A0AAE3YQZ5_9ACTN</name>
<accession>A0AAE3YQZ5</accession>
<sequence>MLAFLLVACVLLAVAAGWARRSLIVVTVTGSSMQPLIAAGSRVLVRRTGRCRTGDVVMFRIHDSGPPMVKRVVATAGEPVPPQLRTAGGPDLVPAGRLLVLGTAPDSMDSRQLGFLTTGDVVGVVLRRAALPVAPRTG</sequence>
<dbReference type="EMBL" id="JAVDYB010000001">
    <property type="protein sequence ID" value="MDR7277075.1"/>
    <property type="molecule type" value="Genomic_DNA"/>
</dbReference>
<keyword evidence="2" id="KW-0378">Hydrolase</keyword>
<proteinExistence type="predicted"/>
<dbReference type="Proteomes" id="UP001183643">
    <property type="component" value="Unassembled WGS sequence"/>
</dbReference>